<dbReference type="EMBL" id="BLTE01000007">
    <property type="protein sequence ID" value="GFK93901.1"/>
    <property type="molecule type" value="Genomic_DNA"/>
</dbReference>
<name>A0A6V8LTJ4_9BACT</name>
<evidence type="ECO:0000313" key="3">
    <source>
        <dbReference type="EMBL" id="GFK93901.1"/>
    </source>
</evidence>
<reference evidence="3 4" key="2">
    <citation type="submission" date="2020-05" db="EMBL/GenBank/DDBJ databases">
        <title>Draft genome sequence of Desulfovibrio sp. strainFSS-1.</title>
        <authorList>
            <person name="Shimoshige H."/>
            <person name="Kobayashi H."/>
            <person name="Maekawa T."/>
        </authorList>
    </citation>
    <scope>NUCLEOTIDE SEQUENCE [LARGE SCALE GENOMIC DNA]</scope>
    <source>
        <strain evidence="3 4">SIID29052-01</strain>
    </source>
</reference>
<dbReference type="CDD" id="cd03801">
    <property type="entry name" value="GT4_PimA-like"/>
    <property type="match status" value="1"/>
</dbReference>
<dbReference type="EC" id="2.4.1.337" evidence="3"/>
<evidence type="ECO:0000313" key="4">
    <source>
        <dbReference type="Proteomes" id="UP000494245"/>
    </source>
</evidence>
<dbReference type="GO" id="GO:0047228">
    <property type="term" value="F:1,2-diacylglycerol 3-glucosyltransferase activity"/>
    <property type="evidence" value="ECO:0007669"/>
    <property type="project" value="UniProtKB-EC"/>
</dbReference>
<evidence type="ECO:0000259" key="2">
    <source>
        <dbReference type="Pfam" id="PF13439"/>
    </source>
</evidence>
<dbReference type="PANTHER" id="PTHR12526:SF630">
    <property type="entry name" value="GLYCOSYLTRANSFERASE"/>
    <property type="match status" value="1"/>
</dbReference>
<protein>
    <submittedName>
        <fullName evidence="3">Alpha-monoglucosyldiacylglycerol synthase</fullName>
        <ecNumber evidence="3">2.4.1.337</ecNumber>
    </submittedName>
</protein>
<evidence type="ECO:0000259" key="1">
    <source>
        <dbReference type="Pfam" id="PF00534"/>
    </source>
</evidence>
<accession>A0A6V8LTJ4</accession>
<proteinExistence type="predicted"/>
<dbReference type="RefSeq" id="WP_173083443.1">
    <property type="nucleotide sequence ID" value="NZ_BLTE01000007.1"/>
</dbReference>
<reference evidence="3 4" key="1">
    <citation type="submission" date="2020-04" db="EMBL/GenBank/DDBJ databases">
        <authorList>
            <consortium name="Desulfovibrio sp. FSS-1 genome sequencing consortium"/>
            <person name="Shimoshige H."/>
            <person name="Kobayashi H."/>
            <person name="Maekawa T."/>
        </authorList>
    </citation>
    <scope>NUCLEOTIDE SEQUENCE [LARGE SCALE GENOMIC DNA]</scope>
    <source>
        <strain evidence="3 4">SIID29052-01</strain>
    </source>
</reference>
<dbReference type="Pfam" id="PF00534">
    <property type="entry name" value="Glycos_transf_1"/>
    <property type="match status" value="1"/>
</dbReference>
<keyword evidence="3" id="KW-0328">Glycosyltransferase</keyword>
<dbReference type="InterPro" id="IPR001296">
    <property type="entry name" value="Glyco_trans_1"/>
</dbReference>
<dbReference type="PANTHER" id="PTHR12526">
    <property type="entry name" value="GLYCOSYLTRANSFERASE"/>
    <property type="match status" value="1"/>
</dbReference>
<comment type="caution">
    <text evidence="3">The sequence shown here is derived from an EMBL/GenBank/DDBJ whole genome shotgun (WGS) entry which is preliminary data.</text>
</comment>
<gene>
    <name evidence="3" type="ORF">NNJEOMEG_01739</name>
</gene>
<keyword evidence="4" id="KW-1185">Reference proteome</keyword>
<sequence length="402" mass="45247">MTANQGEFKAHVVHLSFSGDFGGREKAASWLCRAMRQEGVFSMLYIVVETRNGSKRNSNLFNALGDTVSLCRFFQTHKRFSFSLVSQLYEALLEYDASILHCHCYKSLFYALLLKFTGRFSGPVVYTLHGIELPFGFGATLIKAFQRIGLHFADGVVGCSREVLERTLPKRKSRPHMVIVNAIDVPLGGFESAREGHTDARTSLARTLGFDQTRPLVINIGRLCPQKNFHLFLQLIKCLSGMKYEGPEAMFLIAGEGPLRAELEAETDRLDIRNNVHFAGFVTDMDRLYRAADLLIQTSTWEGTPMCLLEARAHGLPVIAPAVGGNVDVVRDGLDGTLYPVNDLAALTRASVSYLCDQNLREEHGRMAFEHTRHAFDPGRWARRHFSFYHQLRPTFRLKEQG</sequence>
<feature type="domain" description="Glycosyl transferase family 1" evidence="1">
    <location>
        <begin position="206"/>
        <end position="367"/>
    </location>
</feature>
<dbReference type="Proteomes" id="UP000494245">
    <property type="component" value="Unassembled WGS sequence"/>
</dbReference>
<organism evidence="3 4">
    <name type="scientific">Fundidesulfovibrio magnetotacticus</name>
    <dbReference type="NCBI Taxonomy" id="2730080"/>
    <lineage>
        <taxon>Bacteria</taxon>
        <taxon>Pseudomonadati</taxon>
        <taxon>Thermodesulfobacteriota</taxon>
        <taxon>Desulfovibrionia</taxon>
        <taxon>Desulfovibrionales</taxon>
        <taxon>Desulfovibrionaceae</taxon>
        <taxon>Fundidesulfovibrio</taxon>
    </lineage>
</organism>
<dbReference type="AlphaFoldDB" id="A0A6V8LTJ4"/>
<dbReference type="SUPFAM" id="SSF53756">
    <property type="entry name" value="UDP-Glycosyltransferase/glycogen phosphorylase"/>
    <property type="match status" value="1"/>
</dbReference>
<dbReference type="InterPro" id="IPR028098">
    <property type="entry name" value="Glyco_trans_4-like_N"/>
</dbReference>
<keyword evidence="3" id="KW-0808">Transferase</keyword>
<feature type="domain" description="Glycosyltransferase subfamily 4-like N-terminal" evidence="2">
    <location>
        <begin position="22"/>
        <end position="185"/>
    </location>
</feature>
<dbReference type="Gene3D" id="3.40.50.2000">
    <property type="entry name" value="Glycogen Phosphorylase B"/>
    <property type="match status" value="2"/>
</dbReference>
<dbReference type="Pfam" id="PF13439">
    <property type="entry name" value="Glyco_transf_4"/>
    <property type="match status" value="1"/>
</dbReference>